<keyword evidence="1" id="KW-1133">Transmembrane helix</keyword>
<keyword evidence="1" id="KW-0472">Membrane</keyword>
<organism evidence="2">
    <name type="scientific">viral metagenome</name>
    <dbReference type="NCBI Taxonomy" id="1070528"/>
    <lineage>
        <taxon>unclassified sequences</taxon>
        <taxon>metagenomes</taxon>
        <taxon>organismal metagenomes</taxon>
    </lineage>
</organism>
<accession>A0A6C0KD22</accession>
<reference evidence="2" key="1">
    <citation type="journal article" date="2020" name="Nature">
        <title>Giant virus diversity and host interactions through global metagenomics.</title>
        <authorList>
            <person name="Schulz F."/>
            <person name="Roux S."/>
            <person name="Paez-Espino D."/>
            <person name="Jungbluth S."/>
            <person name="Walsh D.A."/>
            <person name="Denef V.J."/>
            <person name="McMahon K.D."/>
            <person name="Konstantinidis K.T."/>
            <person name="Eloe-Fadrosh E.A."/>
            <person name="Kyrpides N.C."/>
            <person name="Woyke T."/>
        </authorList>
    </citation>
    <scope>NUCLEOTIDE SEQUENCE</scope>
    <source>
        <strain evidence="2">GVMAG-S-1102244-55</strain>
    </source>
</reference>
<dbReference type="AlphaFoldDB" id="A0A6C0KD22"/>
<evidence type="ECO:0000313" key="2">
    <source>
        <dbReference type="EMBL" id="QHU15081.1"/>
    </source>
</evidence>
<keyword evidence="1" id="KW-0812">Transmembrane</keyword>
<evidence type="ECO:0000256" key="1">
    <source>
        <dbReference type="SAM" id="Phobius"/>
    </source>
</evidence>
<dbReference type="EMBL" id="MN740849">
    <property type="protein sequence ID" value="QHU15081.1"/>
    <property type="molecule type" value="Genomic_DNA"/>
</dbReference>
<protein>
    <submittedName>
        <fullName evidence="2">Uncharacterized protein</fullName>
    </submittedName>
</protein>
<name>A0A6C0KD22_9ZZZZ</name>
<proteinExistence type="predicted"/>
<feature type="transmembrane region" description="Helical" evidence="1">
    <location>
        <begin position="12"/>
        <end position="33"/>
    </location>
</feature>
<sequence>MYNMEIKVFGFKARVEVIVISVVIGMLLCSHLLCGCATLEGMEVAGAAIGYKMNDGVHNDKYDAKVNMGEVAGGDKLAPVVPLPEGQLFMWANNEFSGNCCDNSNVSGGDGCACITKEQACYLNSRGGNRSSDSEF</sequence>